<sequence>MHLRRQVRALAMRPGQLNFPLNPDYGTGSTIRRVSLRARPNRVDSHLLDNFHEMRCSILHDASIVTAIAGQGIRLPTTACPGAIAQLQSLVGLPIGTPRRDFYTGGIARRHCTHLLDLAVMAIGHAQGPSMEIVYEAEVPDEVELPVPITIRRNGRLVCRWLVRQGAILDPLELRGRPLGAGFAAWASRAFEQDRLEAATILARTWLIAIGRRYRPSQVAGRPARDNPEMLGRCYAYSAGQVETAAMTGEDEVHLHHPQREA</sequence>
<evidence type="ECO:0000313" key="1">
    <source>
        <dbReference type="EMBL" id="APL96040.1"/>
    </source>
</evidence>
<name>A0A1L5BT47_SPHIB</name>
<protein>
    <recommendedName>
        <fullName evidence="3">DUF2889 domain-containing protein</fullName>
    </recommendedName>
</protein>
<dbReference type="Pfam" id="PF11136">
    <property type="entry name" value="DUF2889"/>
    <property type="match status" value="1"/>
</dbReference>
<evidence type="ECO:0000313" key="2">
    <source>
        <dbReference type="Proteomes" id="UP000004550"/>
    </source>
</evidence>
<proteinExistence type="predicted"/>
<dbReference type="RefSeq" id="WP_007682913.1">
    <property type="nucleotide sequence ID" value="NZ_CP013070.1"/>
</dbReference>
<gene>
    <name evidence="1" type="ORF">SIDU_16825</name>
</gene>
<dbReference type="Proteomes" id="UP000004550">
    <property type="component" value="Chromosome"/>
</dbReference>
<dbReference type="InterPro" id="IPR021312">
    <property type="entry name" value="DUF2889"/>
</dbReference>
<accession>A0A1L5BT47</accession>
<dbReference type="AlphaFoldDB" id="A0A1L5BT47"/>
<reference evidence="1 2" key="1">
    <citation type="journal article" date="2012" name="J. Bacteriol.">
        <title>Genome sequence of Sphingobium indicum B90A, a hexachlorocyclohexane-degrading bacterium.</title>
        <authorList>
            <person name="Anand S."/>
            <person name="Sangwan N."/>
            <person name="Lata P."/>
            <person name="Kaur J."/>
            <person name="Dua A."/>
            <person name="Singh A.K."/>
            <person name="Verma M."/>
            <person name="Kaur J."/>
            <person name="Khurana J.P."/>
            <person name="Khurana P."/>
            <person name="Mathur S."/>
            <person name="Lal R."/>
        </authorList>
    </citation>
    <scope>NUCLEOTIDE SEQUENCE [LARGE SCALE GENOMIC DNA]</scope>
    <source>
        <strain evidence="2">DSM 16412 / CCM 7286 / MTCC 6364 / B90A</strain>
    </source>
</reference>
<dbReference type="KEGG" id="sinb:SIDU_16825"/>
<organism evidence="1 2">
    <name type="scientific">Sphingobium indicum (strain DSM 16412 / CCM 7286 / MTCC 6364 / B90A)</name>
    <dbReference type="NCBI Taxonomy" id="861109"/>
    <lineage>
        <taxon>Bacteria</taxon>
        <taxon>Pseudomonadati</taxon>
        <taxon>Pseudomonadota</taxon>
        <taxon>Alphaproteobacteria</taxon>
        <taxon>Sphingomonadales</taxon>
        <taxon>Sphingomonadaceae</taxon>
        <taxon>Sphingobium</taxon>
    </lineage>
</organism>
<dbReference type="EMBL" id="CP013070">
    <property type="protein sequence ID" value="APL96040.1"/>
    <property type="molecule type" value="Genomic_DNA"/>
</dbReference>
<evidence type="ECO:0008006" key="3">
    <source>
        <dbReference type="Google" id="ProtNLM"/>
    </source>
</evidence>